<evidence type="ECO:0000313" key="2">
    <source>
        <dbReference type="EMBL" id="TVT27861.1"/>
    </source>
</evidence>
<evidence type="ECO:0000256" key="1">
    <source>
        <dbReference type="SAM" id="Phobius"/>
    </source>
</evidence>
<keyword evidence="1" id="KW-0472">Membrane</keyword>
<gene>
    <name evidence="2" type="ORF">FO441_08285</name>
</gene>
<sequence length="103" mass="11958">MGKCPYCNHEWTYKEKLLGYALKPRTRVRCPHCREYLEPSTLTIIYDYIAIFGIALMVFLLIPIMGLAISLSIILSAVLLAVYLGVFLPFTVRFKRYRYNMGD</sequence>
<dbReference type="EMBL" id="VMSJ01000003">
    <property type="protein sequence ID" value="TVT27861.1"/>
    <property type="molecule type" value="Genomic_DNA"/>
</dbReference>
<dbReference type="NCBIfam" id="TIGR04104">
    <property type="entry name" value="cxxc_20_cxxc"/>
    <property type="match status" value="1"/>
</dbReference>
<evidence type="ECO:0008006" key="4">
    <source>
        <dbReference type="Google" id="ProtNLM"/>
    </source>
</evidence>
<dbReference type="InterPro" id="IPR026369">
    <property type="entry name" value="CxxC_20_CxxC"/>
</dbReference>
<keyword evidence="1" id="KW-0812">Transmembrane</keyword>
<evidence type="ECO:0000313" key="3">
    <source>
        <dbReference type="Proteomes" id="UP000315103"/>
    </source>
</evidence>
<feature type="transmembrane region" description="Helical" evidence="1">
    <location>
        <begin position="44"/>
        <end position="65"/>
    </location>
</feature>
<keyword evidence="3" id="KW-1185">Reference proteome</keyword>
<protein>
    <recommendedName>
        <fullName evidence="4">CXXC-20-CXXC protein</fullName>
    </recommendedName>
</protein>
<name>A0A558AUC9_9STAP</name>
<proteinExistence type="predicted"/>
<reference evidence="2 3" key="1">
    <citation type="submission" date="2019-07" db="EMBL/GenBank/DDBJ databases">
        <title>Salinicoccus cyprini sp. nov., isolated from gastro-intestinal tract of mirror carp, Cyprinus carpio var. specularis, collected from Gobind Sagar Reservoir, Himachal Pradesh, India.</title>
        <authorList>
            <person name="Talwar C."/>
            <person name="Singh A.K."/>
            <person name="Lal R."/>
            <person name="Negi R.K."/>
        </authorList>
    </citation>
    <scope>NUCLEOTIDE SEQUENCE [LARGE SCALE GENOMIC DNA]</scope>
    <source>
        <strain evidence="2 3">CT19</strain>
    </source>
</reference>
<comment type="caution">
    <text evidence="2">The sequence shown here is derived from an EMBL/GenBank/DDBJ whole genome shotgun (WGS) entry which is preliminary data.</text>
</comment>
<feature type="transmembrane region" description="Helical" evidence="1">
    <location>
        <begin position="71"/>
        <end position="92"/>
    </location>
</feature>
<dbReference type="AlphaFoldDB" id="A0A558AUC9"/>
<dbReference type="Proteomes" id="UP000315103">
    <property type="component" value="Unassembled WGS sequence"/>
</dbReference>
<dbReference type="OrthoDB" id="2418141at2"/>
<organism evidence="2 3">
    <name type="scientific">Salinicoccus cyprini</name>
    <dbReference type="NCBI Taxonomy" id="2493691"/>
    <lineage>
        <taxon>Bacteria</taxon>
        <taxon>Bacillati</taxon>
        <taxon>Bacillota</taxon>
        <taxon>Bacilli</taxon>
        <taxon>Bacillales</taxon>
        <taxon>Staphylococcaceae</taxon>
        <taxon>Salinicoccus</taxon>
    </lineage>
</organism>
<keyword evidence="1" id="KW-1133">Transmembrane helix</keyword>
<accession>A0A558AUC9</accession>